<gene>
    <name evidence="2" type="ORF">EUGRSUZ_H04747</name>
</gene>
<feature type="signal peptide" evidence="1">
    <location>
        <begin position="1"/>
        <end position="18"/>
    </location>
</feature>
<proteinExistence type="predicted"/>
<dbReference type="Gramene" id="KCW62078">
    <property type="protein sequence ID" value="KCW62078"/>
    <property type="gene ID" value="EUGRSUZ_H04747"/>
</dbReference>
<organism evidence="2">
    <name type="scientific">Eucalyptus grandis</name>
    <name type="common">Flooded gum</name>
    <dbReference type="NCBI Taxonomy" id="71139"/>
    <lineage>
        <taxon>Eukaryota</taxon>
        <taxon>Viridiplantae</taxon>
        <taxon>Streptophyta</taxon>
        <taxon>Embryophyta</taxon>
        <taxon>Tracheophyta</taxon>
        <taxon>Spermatophyta</taxon>
        <taxon>Magnoliopsida</taxon>
        <taxon>eudicotyledons</taxon>
        <taxon>Gunneridae</taxon>
        <taxon>Pentapetalae</taxon>
        <taxon>rosids</taxon>
        <taxon>malvids</taxon>
        <taxon>Myrtales</taxon>
        <taxon>Myrtaceae</taxon>
        <taxon>Myrtoideae</taxon>
        <taxon>Eucalypteae</taxon>
        <taxon>Eucalyptus</taxon>
    </lineage>
</organism>
<reference evidence="2" key="1">
    <citation type="submission" date="2013-07" db="EMBL/GenBank/DDBJ databases">
        <title>The genome of Eucalyptus grandis.</title>
        <authorList>
            <person name="Schmutz J."/>
            <person name="Hayes R."/>
            <person name="Myburg A."/>
            <person name="Tuskan G."/>
            <person name="Grattapaglia D."/>
            <person name="Rokhsar D.S."/>
        </authorList>
    </citation>
    <scope>NUCLEOTIDE SEQUENCE</scope>
    <source>
        <tissue evidence="2">Leaf extractions</tissue>
    </source>
</reference>
<evidence type="ECO:0000256" key="1">
    <source>
        <dbReference type="SAM" id="SignalP"/>
    </source>
</evidence>
<dbReference type="InParanoid" id="A0A059B7H3"/>
<evidence type="ECO:0008006" key="3">
    <source>
        <dbReference type="Google" id="ProtNLM"/>
    </source>
</evidence>
<accession>A0A059B7H3</accession>
<dbReference type="EMBL" id="KK198760">
    <property type="protein sequence ID" value="KCW62078.1"/>
    <property type="molecule type" value="Genomic_DNA"/>
</dbReference>
<protein>
    <recommendedName>
        <fullName evidence="3">NADH:quinone oxidoreductase/Mrp antiporter membrane subunit domain-containing protein</fullName>
    </recommendedName>
</protein>
<evidence type="ECO:0000313" key="2">
    <source>
        <dbReference type="EMBL" id="KCW62078.1"/>
    </source>
</evidence>
<dbReference type="AlphaFoldDB" id="A0A059B7H3"/>
<feature type="chain" id="PRO_5001574026" description="NADH:quinone oxidoreductase/Mrp antiporter membrane subunit domain-containing protein" evidence="1">
    <location>
        <begin position="19"/>
        <end position="66"/>
    </location>
</feature>
<name>A0A059B7H3_EUCGR</name>
<sequence length="66" mass="7644">MIICKCIFMLSWLSKTLPMCFHPLGEVISVYTVKSILGGMNKTYLLEFYALKTSLIEIYSFSLIHY</sequence>
<keyword evidence="1" id="KW-0732">Signal</keyword>